<organism evidence="2 3">
    <name type="scientific">Albidovulum sediminicola</name>
    <dbReference type="NCBI Taxonomy" id="2984331"/>
    <lineage>
        <taxon>Bacteria</taxon>
        <taxon>Pseudomonadati</taxon>
        <taxon>Pseudomonadota</taxon>
        <taxon>Alphaproteobacteria</taxon>
        <taxon>Rhodobacterales</taxon>
        <taxon>Paracoccaceae</taxon>
        <taxon>Albidovulum</taxon>
    </lineage>
</organism>
<protein>
    <submittedName>
        <fullName evidence="2">Uncharacterized protein</fullName>
    </submittedName>
</protein>
<feature type="region of interest" description="Disordered" evidence="1">
    <location>
        <begin position="1"/>
        <end position="27"/>
    </location>
</feature>
<evidence type="ECO:0000313" key="3">
    <source>
        <dbReference type="Proteomes" id="UP001652503"/>
    </source>
</evidence>
<gene>
    <name evidence="2" type="ORF">OE647_06885</name>
</gene>
<proteinExistence type="predicted"/>
<reference evidence="2 3" key="1">
    <citation type="submission" date="2022-10" db="EMBL/GenBank/DDBJ databases">
        <title>Defluviimonas sp. nov., isolated from ocean surface water.</title>
        <authorList>
            <person name="He W."/>
            <person name="Wang L."/>
            <person name="Zhang D.-F."/>
        </authorList>
    </citation>
    <scope>NUCLEOTIDE SEQUENCE [LARGE SCALE GENOMIC DNA]</scope>
    <source>
        <strain evidence="2 3">WL0075</strain>
    </source>
</reference>
<sequence length="211" mass="22452">MSRGFGIGPAGEGAVSGPGHNGGPALEPGGGWRRHCWRAARAALLPTLPIEVVRTRVRRATELGLDYKTYAGVRATTGRDLVAFLFSTNALRLLREGDRMRREEARRLAAITRADRLLATQPPLDAEAIRAELAAQGVTIRATTAAPGLSASWSETGRHLRGFLAGCAHPADGVLLVGETDLERDWVAAARLAGYLTADAYFGRIMAAAGR</sequence>
<feature type="compositionally biased region" description="Gly residues" evidence="1">
    <location>
        <begin position="1"/>
        <end position="22"/>
    </location>
</feature>
<evidence type="ECO:0000313" key="2">
    <source>
        <dbReference type="EMBL" id="MCV2864464.1"/>
    </source>
</evidence>
<name>A0ABT2Z013_9RHOB</name>
<comment type="caution">
    <text evidence="2">The sequence shown here is derived from an EMBL/GenBank/DDBJ whole genome shotgun (WGS) entry which is preliminary data.</text>
</comment>
<keyword evidence="3" id="KW-1185">Reference proteome</keyword>
<dbReference type="Proteomes" id="UP001652503">
    <property type="component" value="Unassembled WGS sequence"/>
</dbReference>
<evidence type="ECO:0000256" key="1">
    <source>
        <dbReference type="SAM" id="MobiDB-lite"/>
    </source>
</evidence>
<dbReference type="EMBL" id="JAOWLA010000005">
    <property type="protein sequence ID" value="MCV2864464.1"/>
    <property type="molecule type" value="Genomic_DNA"/>
</dbReference>
<accession>A0ABT2Z013</accession>